<accession>A0ABU5I875</accession>
<dbReference type="InterPro" id="IPR006680">
    <property type="entry name" value="Amidohydro-rel"/>
</dbReference>
<dbReference type="Gene3D" id="3.20.20.140">
    <property type="entry name" value="Metal-dependent hydrolases"/>
    <property type="match status" value="1"/>
</dbReference>
<geneLocation type="plasmid" evidence="3">
    <name>unnamed</name>
</geneLocation>
<dbReference type="SUPFAM" id="SSF51556">
    <property type="entry name" value="Metallo-dependent hydrolases"/>
    <property type="match status" value="1"/>
</dbReference>
<dbReference type="Proteomes" id="UP001293718">
    <property type="component" value="Unassembled WGS sequence"/>
</dbReference>
<feature type="domain" description="Amidohydrolase-related" evidence="2">
    <location>
        <begin position="3"/>
        <end position="333"/>
    </location>
</feature>
<name>A0ABU5I875_9BURK</name>
<dbReference type="InterPro" id="IPR032466">
    <property type="entry name" value="Metal_Hydrolase"/>
</dbReference>
<evidence type="ECO:0000313" key="4">
    <source>
        <dbReference type="Proteomes" id="UP001293718"/>
    </source>
</evidence>
<dbReference type="InterPro" id="IPR032465">
    <property type="entry name" value="ACMSD"/>
</dbReference>
<evidence type="ECO:0000259" key="2">
    <source>
        <dbReference type="Pfam" id="PF04909"/>
    </source>
</evidence>
<dbReference type="RefSeq" id="WP_028997034.1">
    <property type="nucleotide sequence ID" value="NZ_JAXOJX010000001.1"/>
</dbReference>
<reference evidence="3 4" key="1">
    <citation type="submission" date="2023-11" db="EMBL/GenBank/DDBJ databases">
        <title>Draft genome of Azohydromonas lata strain H1 (DSM1123), a polyhydroxyalkanoate producer.</title>
        <authorList>
            <person name="Traversa D."/>
            <person name="D'Addabbo P."/>
            <person name="Pazzani C."/>
            <person name="Manzari C."/>
            <person name="Chiara M."/>
            <person name="Scrascia M."/>
        </authorList>
    </citation>
    <scope>NUCLEOTIDE SEQUENCE [LARGE SCALE GENOMIC DNA]</scope>
    <source>
        <strain evidence="3 4">H1</strain>
        <plasmid evidence="3">unnamed</plasmid>
    </source>
</reference>
<protein>
    <submittedName>
        <fullName evidence="3">Amidohydrolase family protein</fullName>
    </submittedName>
</protein>
<proteinExistence type="predicted"/>
<comment type="caution">
    <text evidence="3">The sequence shown here is derived from an EMBL/GenBank/DDBJ whole genome shotgun (WGS) entry which is preliminary data.</text>
</comment>
<dbReference type="EMBL" id="JAXOJX010000001">
    <property type="protein sequence ID" value="MDZ5455183.1"/>
    <property type="molecule type" value="Genomic_DNA"/>
</dbReference>
<dbReference type="Pfam" id="PF04909">
    <property type="entry name" value="Amidohydro_2"/>
    <property type="match status" value="1"/>
</dbReference>
<evidence type="ECO:0000313" key="3">
    <source>
        <dbReference type="EMBL" id="MDZ5455183.1"/>
    </source>
</evidence>
<organism evidence="3 4">
    <name type="scientific">Azohydromonas lata</name>
    <dbReference type="NCBI Taxonomy" id="45677"/>
    <lineage>
        <taxon>Bacteria</taxon>
        <taxon>Pseudomonadati</taxon>
        <taxon>Pseudomonadota</taxon>
        <taxon>Betaproteobacteria</taxon>
        <taxon>Burkholderiales</taxon>
        <taxon>Sphaerotilaceae</taxon>
        <taxon>Azohydromonas</taxon>
    </lineage>
</organism>
<keyword evidence="3" id="KW-0614">Plasmid</keyword>
<gene>
    <name evidence="3" type="ORF">SM757_01210</name>
</gene>
<evidence type="ECO:0000256" key="1">
    <source>
        <dbReference type="ARBA" id="ARBA00023239"/>
    </source>
</evidence>
<sequence length="335" mass="37611">MLIDLHAHLVTEGMLNRHAFWGPFMKAQGFTVGHFSLGTRQPKKAVSDAQAQANLLSRMTHDARRKLMAERGVDRLVMATPSHAFMYWAEDFGNEYARICNDELSAWCAQDPEHFDFWAHANLADPKEAAREIERAVTQLGARGVCVGGANFNGLQAYSEELYPVWDKVCALDVPLMVHGYNQSVWWGERHTEDRFETTSIVGDCVDETLFPWYLICGGVLDAFPTLKTYVTHAGGMFVFQLGRLSELNKTMAPDARNKRPFMEYLQNFWFDLDVHHPALRRGVAEVVGVDRLVIGTNFGGAYDNGDLTEGLGLSDAEREKVRGGNALQLLKLAR</sequence>
<keyword evidence="1" id="KW-0456">Lyase</keyword>
<dbReference type="PANTHER" id="PTHR21240">
    <property type="entry name" value="2-AMINO-3-CARBOXYLMUCONATE-6-SEMIALDEHYDE DECARBOXYLASE"/>
    <property type="match status" value="1"/>
</dbReference>
<keyword evidence="4" id="KW-1185">Reference proteome</keyword>
<dbReference type="PANTHER" id="PTHR21240:SF28">
    <property type="entry name" value="ISO-OROTATE DECARBOXYLASE (EUROFUNG)"/>
    <property type="match status" value="1"/>
</dbReference>